<keyword evidence="4" id="KW-1003">Cell membrane</keyword>
<keyword evidence="7" id="KW-0547">Nucleotide-binding</keyword>
<dbReference type="SUPFAM" id="SSF158472">
    <property type="entry name" value="HAMP domain-like"/>
    <property type="match status" value="1"/>
</dbReference>
<evidence type="ECO:0000256" key="7">
    <source>
        <dbReference type="ARBA" id="ARBA00022741"/>
    </source>
</evidence>
<dbReference type="Gene3D" id="6.10.340.10">
    <property type="match status" value="1"/>
</dbReference>
<evidence type="ECO:0000313" key="11">
    <source>
        <dbReference type="EMBL" id="NVO88825.1"/>
    </source>
</evidence>
<dbReference type="EMBL" id="JABXWP010000014">
    <property type="protein sequence ID" value="NVO88825.1"/>
    <property type="molecule type" value="Genomic_DNA"/>
</dbReference>
<reference evidence="11 12" key="1">
    <citation type="submission" date="2020-06" db="EMBL/GenBank/DDBJ databases">
        <title>Lactobacillus rhamnosus QC,genome.</title>
        <authorList>
            <person name="Yi H."/>
            <person name="Jin M."/>
        </authorList>
    </citation>
    <scope>NUCLEOTIDE SEQUENCE [LARGE SCALE GENOMIC DNA]</scope>
    <source>
        <strain evidence="11 12">QC</strain>
    </source>
</reference>
<dbReference type="PANTHER" id="PTHR44936:SF10">
    <property type="entry name" value="SENSOR PROTEIN RSTB"/>
    <property type="match status" value="1"/>
</dbReference>
<dbReference type="InterPro" id="IPR003660">
    <property type="entry name" value="HAMP_dom"/>
</dbReference>
<dbReference type="GO" id="GO:0000155">
    <property type="term" value="F:phosphorelay sensor kinase activity"/>
    <property type="evidence" value="ECO:0007669"/>
    <property type="project" value="InterPro"/>
</dbReference>
<dbReference type="SMART" id="SM00304">
    <property type="entry name" value="HAMP"/>
    <property type="match status" value="1"/>
</dbReference>
<name>A0A249DD86_LACRH</name>
<gene>
    <name evidence="11" type="ORF">HWN39_09945</name>
</gene>
<dbReference type="Gene3D" id="1.10.287.130">
    <property type="match status" value="1"/>
</dbReference>
<comment type="catalytic activity">
    <reaction evidence="1">
        <text>ATP + protein L-histidine = ADP + protein N-phospho-L-histidine.</text>
        <dbReference type="EC" id="2.7.13.3"/>
    </reaction>
</comment>
<accession>A0A249DD86</accession>
<dbReference type="Pfam" id="PF00672">
    <property type="entry name" value="HAMP"/>
    <property type="match status" value="1"/>
</dbReference>
<dbReference type="EC" id="2.7.13.3" evidence="3"/>
<protein>
    <recommendedName>
        <fullName evidence="3">histidine kinase</fullName>
        <ecNumber evidence="3">2.7.13.3</ecNumber>
    </recommendedName>
</protein>
<dbReference type="PROSITE" id="PS50109">
    <property type="entry name" value="HIS_KIN"/>
    <property type="match status" value="1"/>
</dbReference>
<proteinExistence type="predicted"/>
<evidence type="ECO:0000256" key="8">
    <source>
        <dbReference type="ARBA" id="ARBA00022777"/>
    </source>
</evidence>
<dbReference type="GO" id="GO:0005886">
    <property type="term" value="C:plasma membrane"/>
    <property type="evidence" value="ECO:0007669"/>
    <property type="project" value="UniProtKB-SubCell"/>
</dbReference>
<comment type="caution">
    <text evidence="11">The sequence shown here is derived from an EMBL/GenBank/DDBJ whole genome shotgun (WGS) entry which is preliminary data.</text>
</comment>
<keyword evidence="8 11" id="KW-0418">Kinase</keyword>
<dbReference type="InterPro" id="IPR036890">
    <property type="entry name" value="HATPase_C_sf"/>
</dbReference>
<evidence type="ECO:0000256" key="4">
    <source>
        <dbReference type="ARBA" id="ARBA00022475"/>
    </source>
</evidence>
<evidence type="ECO:0000256" key="2">
    <source>
        <dbReference type="ARBA" id="ARBA00004651"/>
    </source>
</evidence>
<evidence type="ECO:0000256" key="3">
    <source>
        <dbReference type="ARBA" id="ARBA00012438"/>
    </source>
</evidence>
<dbReference type="GO" id="GO:0005524">
    <property type="term" value="F:ATP binding"/>
    <property type="evidence" value="ECO:0007669"/>
    <property type="project" value="UniProtKB-KW"/>
</dbReference>
<dbReference type="RefSeq" id="WP_047676947.1">
    <property type="nucleotide sequence ID" value="NZ_CP017063.1"/>
</dbReference>
<dbReference type="CDD" id="cd06225">
    <property type="entry name" value="HAMP"/>
    <property type="match status" value="1"/>
</dbReference>
<evidence type="ECO:0000256" key="6">
    <source>
        <dbReference type="ARBA" id="ARBA00022679"/>
    </source>
</evidence>
<dbReference type="CDD" id="cd00082">
    <property type="entry name" value="HisKA"/>
    <property type="match status" value="1"/>
</dbReference>
<dbReference type="PROSITE" id="PS50885">
    <property type="entry name" value="HAMP"/>
    <property type="match status" value="1"/>
</dbReference>
<evidence type="ECO:0000256" key="9">
    <source>
        <dbReference type="ARBA" id="ARBA00022840"/>
    </source>
</evidence>
<dbReference type="GeneID" id="69831068"/>
<comment type="subcellular location">
    <subcellularLocation>
        <location evidence="2">Cell membrane</location>
        <topology evidence="2">Multi-pass membrane protein</topology>
    </subcellularLocation>
</comment>
<keyword evidence="5" id="KW-0597">Phosphoprotein</keyword>
<keyword evidence="10" id="KW-0902">Two-component regulatory system</keyword>
<dbReference type="SMART" id="SM00387">
    <property type="entry name" value="HATPase_c"/>
    <property type="match status" value="1"/>
</dbReference>
<dbReference type="InterPro" id="IPR050980">
    <property type="entry name" value="2C_sensor_his_kinase"/>
</dbReference>
<sequence length="374" mass="41092">MAKLKAHFMKLSIKKALLQMILLGTIVAGIMMLLFLQVWHLLMFHLTTALATHWFLGGVGLYFGGAIIGSFAVLYAVMNVMARMVYRLKFAPPLAQLKAGVAHIQAQDLDFELHAKTTDELGQLVGAFEAMRQALRQALEEAWQLVEDQKQVNAAFAHDLRTPLTVLQGNLELLTMADKDEQPDRALLAEMHQQLDRMTAFIQTMSHLSALQNRQLTGEAMTPAALEQQLKEEASKLVPATKTVTWKVENQLTTNESLAIAPDVVLEVFDNQLTNACRFAAEQVAIHLTATANGLTIKVDNDGPPLTPGEQAKAKLPYFSSDRQAQHLGVGMYICTQLCAAHRGHFTIANQPDTQGVSTIAEFGYLTPASSSTD</sequence>
<keyword evidence="6" id="KW-0808">Transferase</keyword>
<evidence type="ECO:0000256" key="1">
    <source>
        <dbReference type="ARBA" id="ARBA00000085"/>
    </source>
</evidence>
<dbReference type="InterPro" id="IPR005467">
    <property type="entry name" value="His_kinase_dom"/>
</dbReference>
<dbReference type="PANTHER" id="PTHR44936">
    <property type="entry name" value="SENSOR PROTEIN CREC"/>
    <property type="match status" value="1"/>
</dbReference>
<dbReference type="AlphaFoldDB" id="A0A249DD86"/>
<keyword evidence="4" id="KW-0472">Membrane</keyword>
<dbReference type="SMART" id="SM00388">
    <property type="entry name" value="HisKA"/>
    <property type="match status" value="1"/>
</dbReference>
<dbReference type="InterPro" id="IPR003594">
    <property type="entry name" value="HATPase_dom"/>
</dbReference>
<dbReference type="InterPro" id="IPR036097">
    <property type="entry name" value="HisK_dim/P_sf"/>
</dbReference>
<keyword evidence="9" id="KW-0067">ATP-binding</keyword>
<dbReference type="Proteomes" id="UP000542889">
    <property type="component" value="Unassembled WGS sequence"/>
</dbReference>
<dbReference type="SUPFAM" id="SSF55874">
    <property type="entry name" value="ATPase domain of HSP90 chaperone/DNA topoisomerase II/histidine kinase"/>
    <property type="match status" value="1"/>
</dbReference>
<dbReference type="Pfam" id="PF00512">
    <property type="entry name" value="HisKA"/>
    <property type="match status" value="1"/>
</dbReference>
<evidence type="ECO:0000256" key="5">
    <source>
        <dbReference type="ARBA" id="ARBA00022553"/>
    </source>
</evidence>
<evidence type="ECO:0000313" key="12">
    <source>
        <dbReference type="Proteomes" id="UP000542889"/>
    </source>
</evidence>
<dbReference type="InterPro" id="IPR003661">
    <property type="entry name" value="HisK_dim/P_dom"/>
</dbReference>
<evidence type="ECO:0000256" key="10">
    <source>
        <dbReference type="ARBA" id="ARBA00023012"/>
    </source>
</evidence>
<organism evidence="11 12">
    <name type="scientific">Lacticaseibacillus rhamnosus</name>
    <name type="common">Lactobacillus rhamnosus</name>
    <dbReference type="NCBI Taxonomy" id="47715"/>
    <lineage>
        <taxon>Bacteria</taxon>
        <taxon>Bacillati</taxon>
        <taxon>Bacillota</taxon>
        <taxon>Bacilli</taxon>
        <taxon>Lactobacillales</taxon>
        <taxon>Lactobacillaceae</taxon>
        <taxon>Lacticaseibacillus</taxon>
    </lineage>
</organism>
<dbReference type="Gene3D" id="3.30.565.10">
    <property type="entry name" value="Histidine kinase-like ATPase, C-terminal domain"/>
    <property type="match status" value="1"/>
</dbReference>
<dbReference type="SUPFAM" id="SSF47384">
    <property type="entry name" value="Homodimeric domain of signal transducing histidine kinase"/>
    <property type="match status" value="1"/>
</dbReference>
<dbReference type="Pfam" id="PF02518">
    <property type="entry name" value="HATPase_c"/>
    <property type="match status" value="1"/>
</dbReference>